<evidence type="ECO:0000256" key="6">
    <source>
        <dbReference type="SAM" id="Phobius"/>
    </source>
</evidence>
<feature type="transmembrane region" description="Helical" evidence="6">
    <location>
        <begin position="427"/>
        <end position="451"/>
    </location>
</feature>
<evidence type="ECO:0000256" key="1">
    <source>
        <dbReference type="ARBA" id="ARBA00004651"/>
    </source>
</evidence>
<feature type="transmembrane region" description="Helical" evidence="6">
    <location>
        <begin position="761"/>
        <end position="780"/>
    </location>
</feature>
<dbReference type="RefSeq" id="WP_317491429.1">
    <property type="nucleotide sequence ID" value="NZ_CP136051.1"/>
</dbReference>
<keyword evidence="5 6" id="KW-0472">Membrane</keyword>
<evidence type="ECO:0000313" key="9">
    <source>
        <dbReference type="EMBL" id="WOK08797.1"/>
    </source>
</evidence>
<dbReference type="Pfam" id="PF12704">
    <property type="entry name" value="MacB_PCD"/>
    <property type="match status" value="1"/>
</dbReference>
<feature type="domain" description="ABC3 transporter permease C-terminal" evidence="7">
    <location>
        <begin position="677"/>
        <end position="790"/>
    </location>
</feature>
<sequence>MTTFLRTAFRVFKKDKAFTFINILGLTLGIMSAIIIFLVVKQEMSYDKFHVNLNRIYRVNSQTSQKGGFSFLTATPGPLGEALEAEVPGVEESACTYYRRSGNFVIEADGQKREFAETEGVALLGPSFFKMFSFEMLSGDVNDLSLPGKVFLSESIAKKFFATSDPSEAVGQALVMDNDFTLSVAGILKDFPPNTDFPFTIVVSQETLKEQVDFTSWNRLDNSMNTYFMLAEQADTTGFQSQIDTLIAKNAGSFFAKFFNFELQPLSQVHFDNHFSNYNSRTISSTTITGMMVLGAFLLLTACINFINLATANAMKRGKEVGIKKVLGSSSGNLIGQFLGETTLLALVSLLLSIPLAYLLKPYVEDLIGFPFHFSLFNDPMAIGFLVFLLVAVVLISGLYPSLVMARFRPSQVIRSGLSGKTGKGSVLRKILVMFQFLISQVLIIGLFVIFSQMDYFINKDLGFAKEGVINIQFPKGKQGKGAAFKGAVKNVSGVEMATLQNGSPSSRSRWVSTYSFEGSSEDTPYSAELKFGDKDYIDMYQLTFLAGRGFLRDDSVTEIVANRKMIEEMGFASPEEALNAKVLLGESGVPIVGVVENYHTNGLREPMKAGYISANPESFVEVGVKLNMSQAKESLASIEKIWNDMFPNEPFKYQFLDETIRSFYEAEQRLAKVIGVFTGIAIFIGCLGLYGLVSFVTNQRMKEIGIRKVLGAGVFNIFYIISREFVVLVAVAFIAAAPIAFHYTSEWLDGFEYRVEVQPLVYVAAIFLSLVIALLSVTFKALAAAKINPVDTLRTE</sequence>
<proteinExistence type="predicted"/>
<organism evidence="9 10">
    <name type="scientific">Imperialibacter roseus</name>
    <dbReference type="NCBI Taxonomy" id="1324217"/>
    <lineage>
        <taxon>Bacteria</taxon>
        <taxon>Pseudomonadati</taxon>
        <taxon>Bacteroidota</taxon>
        <taxon>Cytophagia</taxon>
        <taxon>Cytophagales</taxon>
        <taxon>Flammeovirgaceae</taxon>
        <taxon>Imperialibacter</taxon>
    </lineage>
</organism>
<feature type="transmembrane region" description="Helical" evidence="6">
    <location>
        <begin position="718"/>
        <end position="741"/>
    </location>
</feature>
<dbReference type="InterPro" id="IPR003838">
    <property type="entry name" value="ABC3_permease_C"/>
</dbReference>
<evidence type="ECO:0000313" key="10">
    <source>
        <dbReference type="Proteomes" id="UP001302349"/>
    </source>
</evidence>
<evidence type="ECO:0000256" key="2">
    <source>
        <dbReference type="ARBA" id="ARBA00022475"/>
    </source>
</evidence>
<feature type="domain" description="ABC3 transporter permease C-terminal" evidence="7">
    <location>
        <begin position="293"/>
        <end position="407"/>
    </location>
</feature>
<dbReference type="Proteomes" id="UP001302349">
    <property type="component" value="Chromosome"/>
</dbReference>
<reference evidence="9 10" key="1">
    <citation type="journal article" date="2023" name="Microbiol. Resour. Announc.">
        <title>Complete Genome Sequence of Imperialibacter roseus strain P4T.</title>
        <authorList>
            <person name="Tizabi D.R."/>
            <person name="Bachvaroff T."/>
            <person name="Hill R.T."/>
        </authorList>
    </citation>
    <scope>NUCLEOTIDE SEQUENCE [LARGE SCALE GENOMIC DNA]</scope>
    <source>
        <strain evidence="9 10">P4T</strain>
    </source>
</reference>
<dbReference type="EMBL" id="CP136051">
    <property type="protein sequence ID" value="WOK08797.1"/>
    <property type="molecule type" value="Genomic_DNA"/>
</dbReference>
<keyword evidence="2" id="KW-1003">Cell membrane</keyword>
<feature type="transmembrane region" description="Helical" evidence="6">
    <location>
        <begin position="20"/>
        <end position="40"/>
    </location>
</feature>
<dbReference type="PANTHER" id="PTHR30572">
    <property type="entry name" value="MEMBRANE COMPONENT OF TRANSPORTER-RELATED"/>
    <property type="match status" value="1"/>
</dbReference>
<protein>
    <submittedName>
        <fullName evidence="9">FtsX-like permease family protein</fullName>
    </submittedName>
</protein>
<feature type="transmembrane region" description="Helical" evidence="6">
    <location>
        <begin position="288"/>
        <end position="313"/>
    </location>
</feature>
<evidence type="ECO:0000256" key="3">
    <source>
        <dbReference type="ARBA" id="ARBA00022692"/>
    </source>
</evidence>
<feature type="domain" description="MacB-like periplasmic core" evidence="8">
    <location>
        <begin position="19"/>
        <end position="245"/>
    </location>
</feature>
<keyword evidence="10" id="KW-1185">Reference proteome</keyword>
<dbReference type="Pfam" id="PF02687">
    <property type="entry name" value="FtsX"/>
    <property type="match status" value="2"/>
</dbReference>
<feature type="transmembrane region" description="Helical" evidence="6">
    <location>
        <begin position="380"/>
        <end position="406"/>
    </location>
</feature>
<dbReference type="PANTHER" id="PTHR30572:SF18">
    <property type="entry name" value="ABC-TYPE MACROLIDE FAMILY EXPORT SYSTEM PERMEASE COMPONENT 2"/>
    <property type="match status" value="1"/>
</dbReference>
<gene>
    <name evidence="9" type="ORF">RT717_09130</name>
</gene>
<evidence type="ECO:0000259" key="7">
    <source>
        <dbReference type="Pfam" id="PF02687"/>
    </source>
</evidence>
<feature type="transmembrane region" description="Helical" evidence="6">
    <location>
        <begin position="674"/>
        <end position="697"/>
    </location>
</feature>
<accession>A0ABZ0IYQ0</accession>
<feature type="transmembrane region" description="Helical" evidence="6">
    <location>
        <begin position="334"/>
        <end position="360"/>
    </location>
</feature>
<evidence type="ECO:0000256" key="5">
    <source>
        <dbReference type="ARBA" id="ARBA00023136"/>
    </source>
</evidence>
<evidence type="ECO:0000256" key="4">
    <source>
        <dbReference type="ARBA" id="ARBA00022989"/>
    </source>
</evidence>
<dbReference type="InterPro" id="IPR025857">
    <property type="entry name" value="MacB_PCD"/>
</dbReference>
<dbReference type="InterPro" id="IPR050250">
    <property type="entry name" value="Macrolide_Exporter_MacB"/>
</dbReference>
<evidence type="ECO:0000259" key="8">
    <source>
        <dbReference type="Pfam" id="PF12704"/>
    </source>
</evidence>
<keyword evidence="4 6" id="KW-1133">Transmembrane helix</keyword>
<comment type="subcellular location">
    <subcellularLocation>
        <location evidence="1">Cell membrane</location>
        <topology evidence="1">Multi-pass membrane protein</topology>
    </subcellularLocation>
</comment>
<keyword evidence="3 6" id="KW-0812">Transmembrane</keyword>
<name>A0ABZ0IYQ0_9BACT</name>